<evidence type="ECO:0000313" key="3">
    <source>
        <dbReference type="Proteomes" id="UP000253570"/>
    </source>
</evidence>
<dbReference type="EMBL" id="QOQD01000025">
    <property type="protein sequence ID" value="RCL71526.1"/>
    <property type="molecule type" value="Genomic_DNA"/>
</dbReference>
<protein>
    <submittedName>
        <fullName evidence="2">CinA family protein</fullName>
    </submittedName>
</protein>
<name>A0A368DJL1_9PROT</name>
<dbReference type="NCBIfam" id="TIGR00199">
    <property type="entry name" value="PncC_domain"/>
    <property type="match status" value="1"/>
</dbReference>
<dbReference type="Proteomes" id="UP000253570">
    <property type="component" value="Unassembled WGS sequence"/>
</dbReference>
<comment type="caution">
    <text evidence="2">The sequence shown here is derived from an EMBL/GenBank/DDBJ whole genome shotgun (WGS) entry which is preliminary data.</text>
</comment>
<feature type="domain" description="CinA C-terminal" evidence="1">
    <location>
        <begin position="10"/>
        <end position="159"/>
    </location>
</feature>
<dbReference type="Pfam" id="PF02464">
    <property type="entry name" value="CinA"/>
    <property type="match status" value="1"/>
</dbReference>
<dbReference type="SUPFAM" id="SSF142433">
    <property type="entry name" value="CinA-like"/>
    <property type="match status" value="1"/>
</dbReference>
<dbReference type="Gene3D" id="3.90.950.20">
    <property type="entry name" value="CinA-like"/>
    <property type="match status" value="1"/>
</dbReference>
<dbReference type="InterPro" id="IPR008136">
    <property type="entry name" value="CinA_C"/>
</dbReference>
<dbReference type="AlphaFoldDB" id="A0A368DJL1"/>
<gene>
    <name evidence="2" type="ORF">DBW71_06555</name>
</gene>
<accession>A0A368DJL1</accession>
<evidence type="ECO:0000313" key="2">
    <source>
        <dbReference type="EMBL" id="RCL71526.1"/>
    </source>
</evidence>
<organism evidence="2 3">
    <name type="scientific">PS1 clade bacterium</name>
    <dbReference type="NCBI Taxonomy" id="2175152"/>
    <lineage>
        <taxon>Bacteria</taxon>
        <taxon>Pseudomonadati</taxon>
        <taxon>Pseudomonadota</taxon>
        <taxon>Alphaproteobacteria</taxon>
        <taxon>PS1 clade</taxon>
    </lineage>
</organism>
<evidence type="ECO:0000259" key="1">
    <source>
        <dbReference type="Pfam" id="PF02464"/>
    </source>
</evidence>
<dbReference type="InterPro" id="IPR036653">
    <property type="entry name" value="CinA-like_C"/>
</dbReference>
<proteinExistence type="predicted"/>
<reference evidence="2 3" key="1">
    <citation type="journal article" date="2018" name="Microbiome">
        <title>Fine metagenomic profile of the Mediterranean stratified and mixed water columns revealed by assembly and recruitment.</title>
        <authorList>
            <person name="Haro-Moreno J.M."/>
            <person name="Lopez-Perez M."/>
            <person name="De La Torre J.R."/>
            <person name="Picazo A."/>
            <person name="Camacho A."/>
            <person name="Rodriguez-Valera F."/>
        </authorList>
    </citation>
    <scope>NUCLEOTIDE SEQUENCE [LARGE SCALE GENOMIC DNA]</scope>
    <source>
        <strain evidence="2">MED-G57</strain>
    </source>
</reference>
<sequence length="165" mass="17955">MNNLNDLSFDLMKKCKKFNYNIGTAESCTGGLISSTITNIPGSSQIFDMGIVSYSNDAKIKFLNINPEEIDMHGAVSSQVCSSMSKNLLKINPKIQLSIAVSGIAGPNSDDSNKDVGLVFISASHSRKTICNEYNFGNIGRLQIREATVIEAITLLNNLIDYLNI</sequence>